<feature type="compositionally biased region" description="Polar residues" evidence="1">
    <location>
        <begin position="53"/>
        <end position="66"/>
    </location>
</feature>
<reference evidence="3 4" key="1">
    <citation type="submission" date="2014-04" db="EMBL/GenBank/DDBJ databases">
        <authorList>
            <consortium name="DOE Joint Genome Institute"/>
            <person name="Kuo A."/>
            <person name="Tarkka M."/>
            <person name="Buscot F."/>
            <person name="Kohler A."/>
            <person name="Nagy L.G."/>
            <person name="Floudas D."/>
            <person name="Copeland A."/>
            <person name="Barry K.W."/>
            <person name="Cichocki N."/>
            <person name="Veneault-Fourrey C."/>
            <person name="LaButti K."/>
            <person name="Lindquist E.A."/>
            <person name="Lipzen A."/>
            <person name="Lundell T."/>
            <person name="Morin E."/>
            <person name="Murat C."/>
            <person name="Sun H."/>
            <person name="Tunlid A."/>
            <person name="Henrissat B."/>
            <person name="Grigoriev I.V."/>
            <person name="Hibbett D.S."/>
            <person name="Martin F."/>
            <person name="Nordberg H.P."/>
            <person name="Cantor M.N."/>
            <person name="Hua S.X."/>
        </authorList>
    </citation>
    <scope>NUCLEOTIDE SEQUENCE [LARGE SCALE GENOMIC DNA]</scope>
    <source>
        <strain evidence="3 4">F 1598</strain>
    </source>
</reference>
<dbReference type="EMBL" id="KN833156">
    <property type="protein sequence ID" value="KIM72167.1"/>
    <property type="molecule type" value="Genomic_DNA"/>
</dbReference>
<sequence length="165" mass="18259">MRHQHGTAERGYPVSDSSPQVSRLYQSEKPPPTTTHALFVHSPSKAHPPGSKQPRNLSSTPTTSSYGVKLDYKSRARATRLDGDGDVDRVSIEERVPVEGSPGELICELVDPFHGCCRAPLRCAILPRSKHDTRKTSPLRLALLRTHSPQFLLKPNEIVLLKGDH</sequence>
<protein>
    <submittedName>
        <fullName evidence="3">Uncharacterized protein</fullName>
    </submittedName>
</protein>
<feature type="region of interest" description="Disordered" evidence="1">
    <location>
        <begin position="1"/>
        <end position="71"/>
    </location>
</feature>
<dbReference type="AlphaFoldDB" id="A0A0C3F572"/>
<evidence type="ECO:0000313" key="2">
    <source>
        <dbReference type="EMBL" id="KIM72167.1"/>
    </source>
</evidence>
<dbReference type="EMBL" id="KN833050">
    <property type="protein sequence ID" value="KIM75149.1"/>
    <property type="molecule type" value="Genomic_DNA"/>
</dbReference>
<organism evidence="3 4">
    <name type="scientific">Piloderma croceum (strain F 1598)</name>
    <dbReference type="NCBI Taxonomy" id="765440"/>
    <lineage>
        <taxon>Eukaryota</taxon>
        <taxon>Fungi</taxon>
        <taxon>Dikarya</taxon>
        <taxon>Basidiomycota</taxon>
        <taxon>Agaricomycotina</taxon>
        <taxon>Agaricomycetes</taxon>
        <taxon>Agaricomycetidae</taxon>
        <taxon>Atheliales</taxon>
        <taxon>Atheliaceae</taxon>
        <taxon>Piloderma</taxon>
    </lineage>
</organism>
<name>A0A0C3F572_PILCF</name>
<reference evidence="3" key="3">
    <citation type="submission" date="2015-02" db="EMBL/GenBank/DDBJ databases">
        <title>Evolutionary Origins and Diversification of the Mycorrhizal Mutualists.</title>
        <authorList>
            <consortium name="DOE Joint Genome Institute"/>
            <consortium name="Mycorrhizal Genomics Consortium"/>
            <person name="Kohler A."/>
            <person name="Kuo A."/>
            <person name="Nagy L.G."/>
            <person name="Floudas D."/>
            <person name="Copeland A."/>
            <person name="Barry K.W."/>
            <person name="Cichocki N."/>
            <person name="Veneault-Fourrey C."/>
            <person name="LaButti K."/>
            <person name="Lindquist E.A."/>
            <person name="Lipzen A."/>
            <person name="Lundell T."/>
            <person name="Morin E."/>
            <person name="Murat C."/>
            <person name="Riley R."/>
            <person name="Ohm R."/>
            <person name="Sun H."/>
            <person name="Tunlid A."/>
            <person name="Henrissat B."/>
            <person name="Grigoriev I.V."/>
            <person name="Hibbett D.S."/>
            <person name="Martin F."/>
        </authorList>
    </citation>
    <scope>NUCLEOTIDE SEQUENCE</scope>
    <source>
        <strain evidence="3 4">F 1598</strain>
    </source>
</reference>
<feature type="compositionally biased region" description="Polar residues" evidence="1">
    <location>
        <begin position="15"/>
        <end position="25"/>
    </location>
</feature>
<gene>
    <name evidence="2" type="ORF">PILCRDRAFT_16380</name>
    <name evidence="3" type="ORF">PILCRDRAFT_685994</name>
</gene>
<keyword evidence="4" id="KW-1185">Reference proteome</keyword>
<reference evidence="4" key="2">
    <citation type="submission" date="2015-01" db="EMBL/GenBank/DDBJ databases">
        <title>Evolutionary Origins and Diversification of the Mycorrhizal Mutualists.</title>
        <authorList>
            <consortium name="DOE Joint Genome Institute"/>
            <consortium name="Mycorrhizal Genomics Consortium"/>
            <person name="Kohler A."/>
            <person name="Kuo A."/>
            <person name="Nagy L.G."/>
            <person name="Floudas D."/>
            <person name="Copeland A."/>
            <person name="Barry K.W."/>
            <person name="Cichocki N."/>
            <person name="Veneault-Fourrey C."/>
            <person name="LaButti K."/>
            <person name="Lindquist E.A."/>
            <person name="Lipzen A."/>
            <person name="Lundell T."/>
            <person name="Morin E."/>
            <person name="Murat C."/>
            <person name="Riley R."/>
            <person name="Ohm R."/>
            <person name="Sun H."/>
            <person name="Tunlid A."/>
            <person name="Henrissat B."/>
            <person name="Grigoriev I.V."/>
            <person name="Hibbett D.S."/>
            <person name="Martin F."/>
        </authorList>
    </citation>
    <scope>NUCLEOTIDE SEQUENCE [LARGE SCALE GENOMIC DNA]</scope>
    <source>
        <strain evidence="4">F 1598</strain>
    </source>
</reference>
<proteinExistence type="predicted"/>
<dbReference type="HOGENOM" id="CLU_1611425_0_0_1"/>
<accession>A0A0C3F572</accession>
<evidence type="ECO:0000313" key="3">
    <source>
        <dbReference type="EMBL" id="KIM75149.1"/>
    </source>
</evidence>
<dbReference type="Proteomes" id="UP000054166">
    <property type="component" value="Unassembled WGS sequence"/>
</dbReference>
<evidence type="ECO:0000313" key="4">
    <source>
        <dbReference type="Proteomes" id="UP000054166"/>
    </source>
</evidence>
<evidence type="ECO:0000256" key="1">
    <source>
        <dbReference type="SAM" id="MobiDB-lite"/>
    </source>
</evidence>